<keyword evidence="3" id="KW-1185">Reference proteome</keyword>
<evidence type="ECO:0000313" key="3">
    <source>
        <dbReference type="Proteomes" id="UP001382904"/>
    </source>
</evidence>
<name>A0ABU8TY73_9ACTN</name>
<gene>
    <name evidence="2" type="ORF">WKI68_02175</name>
</gene>
<comment type="caution">
    <text evidence="2">The sequence shown here is derived from an EMBL/GenBank/DDBJ whole genome shotgun (WGS) entry which is preliminary data.</text>
</comment>
<dbReference type="EMBL" id="JBBKAM010000002">
    <property type="protein sequence ID" value="MEJ8640563.1"/>
    <property type="molecule type" value="Genomic_DNA"/>
</dbReference>
<organism evidence="2 3">
    <name type="scientific">Streptomyces caledonius</name>
    <dbReference type="NCBI Taxonomy" id="3134107"/>
    <lineage>
        <taxon>Bacteria</taxon>
        <taxon>Bacillati</taxon>
        <taxon>Actinomycetota</taxon>
        <taxon>Actinomycetes</taxon>
        <taxon>Kitasatosporales</taxon>
        <taxon>Streptomycetaceae</taxon>
        <taxon>Streptomyces</taxon>
    </lineage>
</organism>
<reference evidence="2 3" key="1">
    <citation type="submission" date="2024-03" db="EMBL/GenBank/DDBJ databases">
        <title>Novel Streptomyces species of biotechnological and ecological value are a feature of Machair soil.</title>
        <authorList>
            <person name="Prole J.R."/>
            <person name="Goodfellow M."/>
            <person name="Allenby N."/>
            <person name="Ward A.C."/>
        </authorList>
    </citation>
    <scope>NUCLEOTIDE SEQUENCE [LARGE SCALE GENOMIC DNA]</scope>
    <source>
        <strain evidence="2 3">MS1.HAVA.3</strain>
    </source>
</reference>
<protein>
    <recommendedName>
        <fullName evidence="4">Integrase</fullName>
    </recommendedName>
</protein>
<proteinExistence type="predicted"/>
<evidence type="ECO:0000313" key="2">
    <source>
        <dbReference type="EMBL" id="MEJ8640563.1"/>
    </source>
</evidence>
<evidence type="ECO:0008006" key="4">
    <source>
        <dbReference type="Google" id="ProtNLM"/>
    </source>
</evidence>
<dbReference type="Proteomes" id="UP001382904">
    <property type="component" value="Unassembled WGS sequence"/>
</dbReference>
<feature type="compositionally biased region" description="Basic and acidic residues" evidence="1">
    <location>
        <begin position="30"/>
        <end position="42"/>
    </location>
</feature>
<feature type="region of interest" description="Disordered" evidence="1">
    <location>
        <begin position="1"/>
        <end position="52"/>
    </location>
</feature>
<feature type="compositionally biased region" description="Basic residues" evidence="1">
    <location>
        <begin position="1"/>
        <end position="12"/>
    </location>
</feature>
<evidence type="ECO:0000256" key="1">
    <source>
        <dbReference type="SAM" id="MobiDB-lite"/>
    </source>
</evidence>
<sequence>MSPAGGRRKSAQGRHLAQDAAARLRQHHSTVAERHQRIRDGDTAQWRPRIAA</sequence>
<accession>A0ABU8TY73</accession>